<proteinExistence type="predicted"/>
<sequence length="117" mass="12736">MPPEYTDQAVRPYVMTAGRVSPSRNTVGVDTLLMTASDGPALPLTATREQRDLLAMCVRLHPLVEAAARLRLPVSVVTIVACDLIDSGRLRARSPVPQAGRPDPRLLQELLDGLRKL</sequence>
<protein>
    <submittedName>
        <fullName evidence="1">DUF742 domain-containing protein</fullName>
    </submittedName>
</protein>
<comment type="caution">
    <text evidence="1">The sequence shown here is derived from an EMBL/GenBank/DDBJ whole genome shotgun (WGS) entry which is preliminary data.</text>
</comment>
<gene>
    <name evidence="1" type="ORF">GCM10009733_007840</name>
</gene>
<keyword evidence="2" id="KW-1185">Reference proteome</keyword>
<dbReference type="EMBL" id="BAAAMU010000003">
    <property type="protein sequence ID" value="GAA1614108.1"/>
    <property type="molecule type" value="Genomic_DNA"/>
</dbReference>
<organism evidence="1 2">
    <name type="scientific">Nonomuraea maheshkhaliensis</name>
    <dbReference type="NCBI Taxonomy" id="419590"/>
    <lineage>
        <taxon>Bacteria</taxon>
        <taxon>Bacillati</taxon>
        <taxon>Actinomycetota</taxon>
        <taxon>Actinomycetes</taxon>
        <taxon>Streptosporangiales</taxon>
        <taxon>Streptosporangiaceae</taxon>
        <taxon>Nonomuraea</taxon>
    </lineage>
</organism>
<reference evidence="1 2" key="1">
    <citation type="journal article" date="2019" name="Int. J. Syst. Evol. Microbiol.">
        <title>The Global Catalogue of Microorganisms (GCM) 10K type strain sequencing project: providing services to taxonomists for standard genome sequencing and annotation.</title>
        <authorList>
            <consortium name="The Broad Institute Genomics Platform"/>
            <consortium name="The Broad Institute Genome Sequencing Center for Infectious Disease"/>
            <person name="Wu L."/>
            <person name="Ma J."/>
        </authorList>
    </citation>
    <scope>NUCLEOTIDE SEQUENCE [LARGE SCALE GENOMIC DNA]</scope>
    <source>
        <strain evidence="1 2">JCM 13929</strain>
    </source>
</reference>
<accession>A0ABN2ESN4</accession>
<dbReference type="Pfam" id="PF05331">
    <property type="entry name" value="DUF742"/>
    <property type="match status" value="1"/>
</dbReference>
<dbReference type="PANTHER" id="PTHR36221">
    <property type="entry name" value="DUF742 DOMAIN-CONTAINING PROTEIN"/>
    <property type="match status" value="1"/>
</dbReference>
<dbReference type="Proteomes" id="UP001500064">
    <property type="component" value="Unassembled WGS sequence"/>
</dbReference>
<name>A0ABN2ESN4_9ACTN</name>
<dbReference type="PANTHER" id="PTHR36221:SF1">
    <property type="entry name" value="DUF742 DOMAIN-CONTAINING PROTEIN"/>
    <property type="match status" value="1"/>
</dbReference>
<evidence type="ECO:0000313" key="2">
    <source>
        <dbReference type="Proteomes" id="UP001500064"/>
    </source>
</evidence>
<dbReference type="InterPro" id="IPR007995">
    <property type="entry name" value="DUF742"/>
</dbReference>
<evidence type="ECO:0000313" key="1">
    <source>
        <dbReference type="EMBL" id="GAA1614108.1"/>
    </source>
</evidence>